<organism evidence="1">
    <name type="scientific">Arundo donax</name>
    <name type="common">Giant reed</name>
    <name type="synonym">Donax arundinaceus</name>
    <dbReference type="NCBI Taxonomy" id="35708"/>
    <lineage>
        <taxon>Eukaryota</taxon>
        <taxon>Viridiplantae</taxon>
        <taxon>Streptophyta</taxon>
        <taxon>Embryophyta</taxon>
        <taxon>Tracheophyta</taxon>
        <taxon>Spermatophyta</taxon>
        <taxon>Magnoliopsida</taxon>
        <taxon>Liliopsida</taxon>
        <taxon>Poales</taxon>
        <taxon>Poaceae</taxon>
        <taxon>PACMAD clade</taxon>
        <taxon>Arundinoideae</taxon>
        <taxon>Arundineae</taxon>
        <taxon>Arundo</taxon>
    </lineage>
</organism>
<name>A0A0A9FXZ2_ARUDO</name>
<protein>
    <submittedName>
        <fullName evidence="1">Uncharacterized protein</fullName>
    </submittedName>
</protein>
<reference evidence="1" key="2">
    <citation type="journal article" date="2015" name="Data Brief">
        <title>Shoot transcriptome of the giant reed, Arundo donax.</title>
        <authorList>
            <person name="Barrero R.A."/>
            <person name="Guerrero F.D."/>
            <person name="Moolhuijzen P."/>
            <person name="Goolsby J.A."/>
            <person name="Tidwell J."/>
            <person name="Bellgard S.E."/>
            <person name="Bellgard M.I."/>
        </authorList>
    </citation>
    <scope>NUCLEOTIDE SEQUENCE</scope>
    <source>
        <tissue evidence="1">Shoot tissue taken approximately 20 cm above the soil surface</tissue>
    </source>
</reference>
<reference evidence="1" key="1">
    <citation type="submission" date="2014-09" db="EMBL/GenBank/DDBJ databases">
        <authorList>
            <person name="Magalhaes I.L.F."/>
            <person name="Oliveira U."/>
            <person name="Santos F.R."/>
            <person name="Vidigal T.H.D.A."/>
            <person name="Brescovit A.D."/>
            <person name="Santos A.J."/>
        </authorList>
    </citation>
    <scope>NUCLEOTIDE SEQUENCE</scope>
    <source>
        <tissue evidence="1">Shoot tissue taken approximately 20 cm above the soil surface</tissue>
    </source>
</reference>
<sequence length="59" mass="6776">MLCLPCKFSTHNKIVLHHLASSVVSFSLLETYKYLKAYMLCFVVSWTLSSCIELLSKFT</sequence>
<evidence type="ECO:0000313" key="1">
    <source>
        <dbReference type="EMBL" id="JAE17107.1"/>
    </source>
</evidence>
<dbReference type="AlphaFoldDB" id="A0A0A9FXZ2"/>
<accession>A0A0A9FXZ2</accession>
<proteinExistence type="predicted"/>
<dbReference type="EMBL" id="GBRH01180789">
    <property type="protein sequence ID" value="JAE17107.1"/>
    <property type="molecule type" value="Transcribed_RNA"/>
</dbReference>